<reference evidence="2" key="1">
    <citation type="submission" date="2024-01" db="EMBL/GenBank/DDBJ databases">
        <title>Bank of Algae and Cyanobacteria of the Azores (BACA) strain genomes.</title>
        <authorList>
            <person name="Luz R."/>
            <person name="Cordeiro R."/>
            <person name="Fonseca A."/>
            <person name="Goncalves V."/>
        </authorList>
    </citation>
    <scope>NUCLEOTIDE SEQUENCE</scope>
    <source>
        <strain evidence="2">BACA0141</strain>
    </source>
</reference>
<dbReference type="PANTHER" id="PTHR32182:SF22">
    <property type="entry name" value="ATP-DEPENDENT ENDONUCLEASE, OLD FAMILY-RELATED"/>
    <property type="match status" value="1"/>
</dbReference>
<dbReference type="InterPro" id="IPR027417">
    <property type="entry name" value="P-loop_NTPase"/>
</dbReference>
<protein>
    <submittedName>
        <fullName evidence="2">AAA family ATPase</fullName>
    </submittedName>
</protein>
<comment type="caution">
    <text evidence="2">The sequence shown here is derived from an EMBL/GenBank/DDBJ whole genome shotgun (WGS) entry which is preliminary data.</text>
</comment>
<dbReference type="Gene3D" id="3.40.50.300">
    <property type="entry name" value="P-loop containing nucleotide triphosphate hydrolases"/>
    <property type="match status" value="1"/>
</dbReference>
<dbReference type="PIRSF" id="PIRSF029347">
    <property type="entry name" value="RecF"/>
    <property type="match status" value="1"/>
</dbReference>
<dbReference type="AlphaFoldDB" id="A0AAW9PUN9"/>
<dbReference type="GO" id="GO:0006302">
    <property type="term" value="P:double-strand break repair"/>
    <property type="evidence" value="ECO:0007669"/>
    <property type="project" value="TreeGrafter"/>
</dbReference>
<dbReference type="Proteomes" id="UP001333818">
    <property type="component" value="Unassembled WGS sequence"/>
</dbReference>
<name>A0AAW9PUN9_9CYAN</name>
<dbReference type="InterPro" id="IPR014555">
    <property type="entry name" value="RecF-like"/>
</dbReference>
<dbReference type="GO" id="GO:0005524">
    <property type="term" value="F:ATP binding"/>
    <property type="evidence" value="ECO:0007669"/>
    <property type="project" value="InterPro"/>
</dbReference>
<organism evidence="2 3">
    <name type="scientific">Tumidithrix elongata BACA0141</name>
    <dbReference type="NCBI Taxonomy" id="2716417"/>
    <lineage>
        <taxon>Bacteria</taxon>
        <taxon>Bacillati</taxon>
        <taxon>Cyanobacteriota</taxon>
        <taxon>Cyanophyceae</taxon>
        <taxon>Pseudanabaenales</taxon>
        <taxon>Pseudanabaenaceae</taxon>
        <taxon>Tumidithrix</taxon>
        <taxon>Tumidithrix elongata</taxon>
    </lineage>
</organism>
<keyword evidence="3" id="KW-1185">Reference proteome</keyword>
<dbReference type="EMBL" id="JAZBJZ010000084">
    <property type="protein sequence ID" value="MEE3718595.1"/>
    <property type="molecule type" value="Genomic_DNA"/>
</dbReference>
<dbReference type="InterPro" id="IPR003959">
    <property type="entry name" value="ATPase_AAA_core"/>
</dbReference>
<feature type="domain" description="ATPase AAA-type core" evidence="1">
    <location>
        <begin position="25"/>
        <end position="360"/>
    </location>
</feature>
<dbReference type="RefSeq" id="WP_330485029.1">
    <property type="nucleotide sequence ID" value="NZ_JAZBJZ010000084.1"/>
</dbReference>
<dbReference type="SUPFAM" id="SSF52540">
    <property type="entry name" value="P-loop containing nucleoside triphosphate hydrolases"/>
    <property type="match status" value="1"/>
</dbReference>
<proteinExistence type="predicted"/>
<dbReference type="GO" id="GO:0000731">
    <property type="term" value="P:DNA synthesis involved in DNA repair"/>
    <property type="evidence" value="ECO:0007669"/>
    <property type="project" value="TreeGrafter"/>
</dbReference>
<sequence>MDKLGNISVKGFRRLQDVDLEMRDLTVMIGANGSGKTSFLDMLSTLAASANGKLHDALQNKGGLNEILTRGRSQNLEIALSMGIPEQGTLQYGLAISPKGLSYEIRNESLTLQPSIKREAKEEAVIRVTQYAGREDLTETESEITQKVKESFKYIDSYGLDVKYFKNGESLTPNWEHNYLETSLSQVPKMYQEPEKLRKSLASCTYYGALDVSEKSPIRLPQAMRPAKLPGARGEDLVSCLYDLRESDRDQFEMIESIISTAFPDFERLNFPPVAAGTISMTWKDRNFSQPIYIHELSEGTLRFLWLVALLQSQNLTTITLIDEPEVSLHPELLRHLAYLMREAAKHTQLIVATHSDRLIRFLEPHEVLICDLEEGEAKMTWADTLNLDKWLEDYTLDQVWAMNVIGGRP</sequence>
<accession>A0AAW9PUN9</accession>
<dbReference type="Pfam" id="PF13304">
    <property type="entry name" value="AAA_21"/>
    <property type="match status" value="1"/>
</dbReference>
<dbReference type="PANTHER" id="PTHR32182">
    <property type="entry name" value="DNA REPLICATION AND REPAIR PROTEIN RECF"/>
    <property type="match status" value="1"/>
</dbReference>
<evidence type="ECO:0000313" key="3">
    <source>
        <dbReference type="Proteomes" id="UP001333818"/>
    </source>
</evidence>
<evidence type="ECO:0000259" key="1">
    <source>
        <dbReference type="Pfam" id="PF13304"/>
    </source>
</evidence>
<dbReference type="GO" id="GO:0016887">
    <property type="term" value="F:ATP hydrolysis activity"/>
    <property type="evidence" value="ECO:0007669"/>
    <property type="project" value="InterPro"/>
</dbReference>
<gene>
    <name evidence="2" type="ORF">V2H45_17785</name>
</gene>
<evidence type="ECO:0000313" key="2">
    <source>
        <dbReference type="EMBL" id="MEE3718595.1"/>
    </source>
</evidence>